<accession>A0A5C6RYG6</accession>
<organism evidence="5 6">
    <name type="scientific">Vicingus serpentipes</name>
    <dbReference type="NCBI Taxonomy" id="1926625"/>
    <lineage>
        <taxon>Bacteria</taxon>
        <taxon>Pseudomonadati</taxon>
        <taxon>Bacteroidota</taxon>
        <taxon>Flavobacteriia</taxon>
        <taxon>Flavobacteriales</taxon>
        <taxon>Vicingaceae</taxon>
        <taxon>Vicingus</taxon>
    </lineage>
</organism>
<proteinExistence type="predicted"/>
<reference evidence="5 6" key="1">
    <citation type="submission" date="2019-08" db="EMBL/GenBank/DDBJ databases">
        <title>Genome of Vicingus serpentipes NCIMB 15042.</title>
        <authorList>
            <person name="Bowman J.P."/>
        </authorList>
    </citation>
    <scope>NUCLEOTIDE SEQUENCE [LARGE SCALE GENOMIC DNA]</scope>
    <source>
        <strain evidence="5 6">NCIMB 15042</strain>
    </source>
</reference>
<keyword evidence="6" id="KW-1185">Reference proteome</keyword>
<dbReference type="PANTHER" id="PTHR43272:SF33">
    <property type="entry name" value="AMP-BINDING DOMAIN-CONTAINING PROTEIN-RELATED"/>
    <property type="match status" value="1"/>
</dbReference>
<evidence type="ECO:0000256" key="2">
    <source>
        <dbReference type="ARBA" id="ARBA00022840"/>
    </source>
</evidence>
<name>A0A5C6RYG6_9FLAO</name>
<dbReference type="GO" id="GO:0016020">
    <property type="term" value="C:membrane"/>
    <property type="evidence" value="ECO:0007669"/>
    <property type="project" value="TreeGrafter"/>
</dbReference>
<dbReference type="Gene3D" id="3.40.50.12780">
    <property type="entry name" value="N-terminal domain of ligase-like"/>
    <property type="match status" value="2"/>
</dbReference>
<dbReference type="InterPro" id="IPR020845">
    <property type="entry name" value="AMP-binding_CS"/>
</dbReference>
<dbReference type="GO" id="GO:0004467">
    <property type="term" value="F:long-chain fatty acid-CoA ligase activity"/>
    <property type="evidence" value="ECO:0007669"/>
    <property type="project" value="TreeGrafter"/>
</dbReference>
<feature type="domain" description="AMP-dependent synthetase/ligase" evidence="4">
    <location>
        <begin position="16"/>
        <end position="415"/>
    </location>
</feature>
<evidence type="ECO:0000256" key="3">
    <source>
        <dbReference type="SAM" id="Coils"/>
    </source>
</evidence>
<evidence type="ECO:0000313" key="5">
    <source>
        <dbReference type="EMBL" id="TXB66690.1"/>
    </source>
</evidence>
<dbReference type="Proteomes" id="UP000321721">
    <property type="component" value="Unassembled WGS sequence"/>
</dbReference>
<dbReference type="PRINTS" id="PR00154">
    <property type="entry name" value="AMPBINDING"/>
</dbReference>
<dbReference type="Pfam" id="PF00501">
    <property type="entry name" value="AMP-binding"/>
    <property type="match status" value="1"/>
</dbReference>
<dbReference type="InterPro" id="IPR042099">
    <property type="entry name" value="ANL_N_sf"/>
</dbReference>
<dbReference type="InterPro" id="IPR020459">
    <property type="entry name" value="AMP-binding"/>
</dbReference>
<dbReference type="AlphaFoldDB" id="A0A5C6RYG6"/>
<dbReference type="CDD" id="cd05907">
    <property type="entry name" value="VL_LC_FACS_like"/>
    <property type="match status" value="1"/>
</dbReference>
<dbReference type="PROSITE" id="PS00455">
    <property type="entry name" value="AMP_BINDING"/>
    <property type="match status" value="1"/>
</dbReference>
<dbReference type="EMBL" id="VOOS01000001">
    <property type="protein sequence ID" value="TXB66690.1"/>
    <property type="molecule type" value="Genomic_DNA"/>
</dbReference>
<feature type="coiled-coil region" evidence="3">
    <location>
        <begin position="519"/>
        <end position="546"/>
    </location>
</feature>
<keyword evidence="5" id="KW-0436">Ligase</keyword>
<keyword evidence="3" id="KW-0175">Coiled coil</keyword>
<gene>
    <name evidence="5" type="ORF">FRY74_00465</name>
</gene>
<dbReference type="Pfam" id="PF23562">
    <property type="entry name" value="AMP-binding_C_3"/>
    <property type="match status" value="1"/>
</dbReference>
<dbReference type="InterPro" id="IPR000873">
    <property type="entry name" value="AMP-dep_synth/lig_dom"/>
</dbReference>
<evidence type="ECO:0000313" key="6">
    <source>
        <dbReference type="Proteomes" id="UP000321721"/>
    </source>
</evidence>
<dbReference type="PANTHER" id="PTHR43272">
    <property type="entry name" value="LONG-CHAIN-FATTY-ACID--COA LIGASE"/>
    <property type="match status" value="1"/>
</dbReference>
<keyword evidence="1" id="KW-0547">Nucleotide-binding</keyword>
<dbReference type="RefSeq" id="WP_147097555.1">
    <property type="nucleotide sequence ID" value="NZ_VOOS01000001.1"/>
</dbReference>
<protein>
    <submittedName>
        <fullName evidence="5">Long-chain fatty acid--CoA ligase</fullName>
    </submittedName>
</protein>
<keyword evidence="2" id="KW-0067">ATP-binding</keyword>
<sequence>MNIQSTKTLADVYYFQLNNHPRKDAFTQKENNKWVSLSSKEFIEKSVKLSLGLIDLGIVKGDRIAVVSNNRIEWHLTDLAIQQIGAVNVPIYSNINPEDYTYILNDCGARVIFISDEEILKKILSVKSSLTSVEYIFTYNQIEGAKNYSELLSNNEDTSEIEELRKTVSEDDLATLIYTSGTTGNPKGVMLTHKNLISNVIASSHRLPMGDDLKALSFLPLCHVFERMLDYLYILKSVSIYYAESIDTIGDDLKDVKPHFFATVPRLLEKVYDKIVAKGTDLTGVKKKLFFWALELGLQFDPNIDKGFWYNFQLNLANKIIFSKWREALGGNIIAVVSGGAALQPRLARVFSSANIPVLEGYGLTETSPVIGVNSLKPGGRMIGTIGKPLENLDVKIAEDGEIIVKGPSIMKGYYNLPDITLEAIDSEGYFHTGDIGEFVGDGFLKITDRKKEIFKTSGGKYIAPQVMENRFKESRFIEQIMVIGEGEKHAAAIIQPDFVFLESWCNRKQIPFENSEKIIENQTVINRIQREVDELNSNFSNYEQIKKFELVPFQWAVDTGELTPTLKLKRKFIKTKFQQLFDKIYRNS</sequence>
<evidence type="ECO:0000256" key="1">
    <source>
        <dbReference type="ARBA" id="ARBA00022741"/>
    </source>
</evidence>
<comment type="caution">
    <text evidence="5">The sequence shown here is derived from an EMBL/GenBank/DDBJ whole genome shotgun (WGS) entry which is preliminary data.</text>
</comment>
<dbReference type="GO" id="GO:0005524">
    <property type="term" value="F:ATP binding"/>
    <property type="evidence" value="ECO:0007669"/>
    <property type="project" value="UniProtKB-KW"/>
</dbReference>
<dbReference type="SUPFAM" id="SSF56801">
    <property type="entry name" value="Acetyl-CoA synthetase-like"/>
    <property type="match status" value="1"/>
</dbReference>
<dbReference type="OrthoDB" id="9803968at2"/>
<evidence type="ECO:0000259" key="4">
    <source>
        <dbReference type="Pfam" id="PF00501"/>
    </source>
</evidence>